<organism evidence="1 2">
    <name type="scientific">Mycetomoellerius zeteki</name>
    <dbReference type="NCBI Taxonomy" id="64791"/>
    <lineage>
        <taxon>Eukaryota</taxon>
        <taxon>Metazoa</taxon>
        <taxon>Ecdysozoa</taxon>
        <taxon>Arthropoda</taxon>
        <taxon>Hexapoda</taxon>
        <taxon>Insecta</taxon>
        <taxon>Pterygota</taxon>
        <taxon>Neoptera</taxon>
        <taxon>Endopterygota</taxon>
        <taxon>Hymenoptera</taxon>
        <taxon>Apocrita</taxon>
        <taxon>Aculeata</taxon>
        <taxon>Formicoidea</taxon>
        <taxon>Formicidae</taxon>
        <taxon>Myrmicinae</taxon>
        <taxon>Mycetomoellerius</taxon>
    </lineage>
</organism>
<evidence type="ECO:0000313" key="2">
    <source>
        <dbReference type="Proteomes" id="UP000075809"/>
    </source>
</evidence>
<evidence type="ECO:0000313" key="1">
    <source>
        <dbReference type="EMBL" id="KYQ59261.1"/>
    </source>
</evidence>
<keyword evidence="2" id="KW-1185">Reference proteome</keyword>
<protein>
    <submittedName>
        <fullName evidence="1">Uncharacterized protein</fullName>
    </submittedName>
</protein>
<dbReference type="AlphaFoldDB" id="A0A151XFZ2"/>
<sequence>MDRVKQYICRKSIERKVRYWECPGEKASKSPTCKALLAMSEPPITFEHC</sequence>
<reference evidence="1 2" key="1">
    <citation type="submission" date="2015-09" db="EMBL/GenBank/DDBJ databases">
        <title>Trachymyrmex zeteki WGS genome.</title>
        <authorList>
            <person name="Nygaard S."/>
            <person name="Hu H."/>
            <person name="Boomsma J."/>
            <person name="Zhang G."/>
        </authorList>
    </citation>
    <scope>NUCLEOTIDE SEQUENCE [LARGE SCALE GENOMIC DNA]</scope>
    <source>
        <strain evidence="1">Tzet28-1</strain>
        <tissue evidence="1">Whole body</tissue>
    </source>
</reference>
<gene>
    <name evidence="1" type="ORF">ALC60_01720</name>
</gene>
<dbReference type="EMBL" id="KQ982181">
    <property type="protein sequence ID" value="KYQ59261.1"/>
    <property type="molecule type" value="Genomic_DNA"/>
</dbReference>
<name>A0A151XFZ2_9HYME</name>
<accession>A0A151XFZ2</accession>
<dbReference type="Proteomes" id="UP000075809">
    <property type="component" value="Unassembled WGS sequence"/>
</dbReference>
<proteinExistence type="predicted"/>